<dbReference type="EMBL" id="QNGE01005845">
    <property type="protein sequence ID" value="KAA3671765.1"/>
    <property type="molecule type" value="Genomic_DNA"/>
</dbReference>
<protein>
    <submittedName>
        <fullName evidence="1">Uncharacterized protein</fullName>
    </submittedName>
</protein>
<dbReference type="AlphaFoldDB" id="A0A5J4N8B5"/>
<dbReference type="GO" id="GO:0008092">
    <property type="term" value="F:cytoskeletal protein binding"/>
    <property type="evidence" value="ECO:0007669"/>
    <property type="project" value="TreeGrafter"/>
</dbReference>
<organism evidence="1 2">
    <name type="scientific">Paragonimus westermani</name>
    <dbReference type="NCBI Taxonomy" id="34504"/>
    <lineage>
        <taxon>Eukaryota</taxon>
        <taxon>Metazoa</taxon>
        <taxon>Spiralia</taxon>
        <taxon>Lophotrochozoa</taxon>
        <taxon>Platyhelminthes</taxon>
        <taxon>Trematoda</taxon>
        <taxon>Digenea</taxon>
        <taxon>Plagiorchiida</taxon>
        <taxon>Troglotremata</taxon>
        <taxon>Troglotrematidae</taxon>
        <taxon>Paragonimus</taxon>
    </lineage>
</organism>
<dbReference type="GO" id="GO:0031344">
    <property type="term" value="P:regulation of cell projection organization"/>
    <property type="evidence" value="ECO:0007669"/>
    <property type="project" value="TreeGrafter"/>
</dbReference>
<dbReference type="InterPro" id="IPR033602">
    <property type="entry name" value="CIMAP3"/>
</dbReference>
<comment type="caution">
    <text evidence="1">The sequence shown here is derived from an EMBL/GenBank/DDBJ whole genome shotgun (WGS) entry which is preliminary data.</text>
</comment>
<feature type="non-terminal residue" evidence="1">
    <location>
        <position position="1"/>
    </location>
</feature>
<evidence type="ECO:0000313" key="1">
    <source>
        <dbReference type="EMBL" id="KAA3671765.1"/>
    </source>
</evidence>
<dbReference type="PANTHER" id="PTHR31508">
    <property type="entry name" value="PROTEIN PITCHFORK"/>
    <property type="match status" value="1"/>
</dbReference>
<dbReference type="Proteomes" id="UP000324629">
    <property type="component" value="Unassembled WGS sequence"/>
</dbReference>
<sequence>CGFKDFRRSFLHTGILTERKSQFVFESCHERTLFPDSLPTHRLGASMSKPYGQGTAGPGTYTVSNLEVNSYSTRTFLYAQIYQPDYLQIKPTSTKGYSLGARTAKRLHSGHKDFITPGPGTYECFAQNKKASCPDKKPFNVRSGRTELKCRGPFSSPGVGTYDLRSPRCRRIPWQRDMMLKPIDLPQVDQQSTIPINTNKVALSAPSSLTIFSYSYPQPRNANDINENWHI</sequence>
<dbReference type="Pfam" id="PF07004">
    <property type="entry name" value="SHIPPO-rpt"/>
    <property type="match status" value="1"/>
</dbReference>
<gene>
    <name evidence="1" type="ORF">DEA37_0002423</name>
</gene>
<keyword evidence="2" id="KW-1185">Reference proteome</keyword>
<reference evidence="1 2" key="1">
    <citation type="journal article" date="2019" name="Gigascience">
        <title>Whole-genome sequence of the oriental lung fluke Paragonimus westermani.</title>
        <authorList>
            <person name="Oey H."/>
            <person name="Zakrzewski M."/>
            <person name="Narain K."/>
            <person name="Devi K.R."/>
            <person name="Agatsuma T."/>
            <person name="Nawaratna S."/>
            <person name="Gobert G.N."/>
            <person name="Jones M.K."/>
            <person name="Ragan M.A."/>
            <person name="McManus D.P."/>
            <person name="Krause L."/>
        </authorList>
    </citation>
    <scope>NUCLEOTIDE SEQUENCE [LARGE SCALE GENOMIC DNA]</scope>
    <source>
        <strain evidence="1 2">IND2009</strain>
    </source>
</reference>
<dbReference type="PANTHER" id="PTHR31508:SF2">
    <property type="entry name" value="PROTEIN PITCHFORK"/>
    <property type="match status" value="1"/>
</dbReference>
<evidence type="ECO:0000313" key="2">
    <source>
        <dbReference type="Proteomes" id="UP000324629"/>
    </source>
</evidence>
<proteinExistence type="predicted"/>
<accession>A0A5J4N8B5</accession>
<name>A0A5J4N8B5_9TREM</name>
<dbReference type="InterPro" id="IPR010736">
    <property type="entry name" value="SHIPPO-rpt"/>
</dbReference>